<keyword evidence="1" id="KW-1133">Transmembrane helix</keyword>
<gene>
    <name evidence="2" type="ORF">ACFP5Y_10680</name>
</gene>
<protein>
    <submittedName>
        <fullName evidence="2">LPXTG cell wall anchor domain-containing protein</fullName>
    </submittedName>
</protein>
<dbReference type="RefSeq" id="WP_137628626.1">
    <property type="nucleotide sequence ID" value="NZ_BJDJ01000010.1"/>
</dbReference>
<evidence type="ECO:0000313" key="3">
    <source>
        <dbReference type="Proteomes" id="UP001596282"/>
    </source>
</evidence>
<name>A0ABW1S1Q3_9LACO</name>
<feature type="transmembrane region" description="Helical" evidence="1">
    <location>
        <begin position="86"/>
        <end position="106"/>
    </location>
</feature>
<evidence type="ECO:0000256" key="1">
    <source>
        <dbReference type="SAM" id="Phobius"/>
    </source>
</evidence>
<reference evidence="3" key="1">
    <citation type="journal article" date="2019" name="Int. J. Syst. Evol. Microbiol.">
        <title>The Global Catalogue of Microorganisms (GCM) 10K type strain sequencing project: providing services to taxonomists for standard genome sequencing and annotation.</title>
        <authorList>
            <consortium name="The Broad Institute Genomics Platform"/>
            <consortium name="The Broad Institute Genome Sequencing Center for Infectious Disease"/>
            <person name="Wu L."/>
            <person name="Ma J."/>
        </authorList>
    </citation>
    <scope>NUCLEOTIDE SEQUENCE [LARGE SCALE GENOMIC DNA]</scope>
    <source>
        <strain evidence="3">CCM 8933</strain>
    </source>
</reference>
<proteinExistence type="predicted"/>
<sequence>MRVVGLLISILVLATWIPITVLAGSTPATRVTVEFYRTKQPVPLASATTVAIPDGRTPYRTVTKPARQINRRAPQGLPQTGNHGEWILRVWGILLSFLGGIGWLLIHQWRRG</sequence>
<keyword evidence="1" id="KW-0812">Transmembrane</keyword>
<comment type="caution">
    <text evidence="2">The sequence shown here is derived from an EMBL/GenBank/DDBJ whole genome shotgun (WGS) entry which is preliminary data.</text>
</comment>
<evidence type="ECO:0000313" key="2">
    <source>
        <dbReference type="EMBL" id="MFC6181688.1"/>
    </source>
</evidence>
<keyword evidence="1" id="KW-0472">Membrane</keyword>
<organism evidence="2 3">
    <name type="scientific">Lactiplantibacillus daowaiensis</name>
    <dbReference type="NCBI Taxonomy" id="2559918"/>
    <lineage>
        <taxon>Bacteria</taxon>
        <taxon>Bacillati</taxon>
        <taxon>Bacillota</taxon>
        <taxon>Bacilli</taxon>
        <taxon>Lactobacillales</taxon>
        <taxon>Lactobacillaceae</taxon>
        <taxon>Lactiplantibacillus</taxon>
    </lineage>
</organism>
<dbReference type="Proteomes" id="UP001596282">
    <property type="component" value="Unassembled WGS sequence"/>
</dbReference>
<accession>A0ABW1S1Q3</accession>
<dbReference type="NCBIfam" id="TIGR01167">
    <property type="entry name" value="LPXTG_anchor"/>
    <property type="match status" value="1"/>
</dbReference>
<keyword evidence="3" id="KW-1185">Reference proteome</keyword>
<dbReference type="EMBL" id="JBHSSC010000040">
    <property type="protein sequence ID" value="MFC6181688.1"/>
    <property type="molecule type" value="Genomic_DNA"/>
</dbReference>